<dbReference type="PANTHER" id="PTHR34427:SF5">
    <property type="entry name" value="DUF4283 DOMAIN-CONTAINING PROTEIN"/>
    <property type="match status" value="1"/>
</dbReference>
<evidence type="ECO:0000313" key="2">
    <source>
        <dbReference type="Proteomes" id="UP001058974"/>
    </source>
</evidence>
<gene>
    <name evidence="1" type="ORF">KIW84_071734</name>
</gene>
<keyword evidence="2" id="KW-1185">Reference proteome</keyword>
<comment type="caution">
    <text evidence="1">The sequence shown here is derived from an EMBL/GenBank/DDBJ whole genome shotgun (WGS) entry which is preliminary data.</text>
</comment>
<protein>
    <recommendedName>
        <fullName evidence="3">DUF4283 domain-containing protein</fullName>
    </recommendedName>
</protein>
<dbReference type="Proteomes" id="UP001058974">
    <property type="component" value="Chromosome 7"/>
</dbReference>
<evidence type="ECO:0008006" key="3">
    <source>
        <dbReference type="Google" id="ProtNLM"/>
    </source>
</evidence>
<dbReference type="PANTHER" id="PTHR34427">
    <property type="entry name" value="DUF4283 DOMAIN PROTEIN"/>
    <property type="match status" value="1"/>
</dbReference>
<dbReference type="Gramene" id="Psat07G0173400-T1">
    <property type="protein sequence ID" value="KAI5384864.1"/>
    <property type="gene ID" value="KIW84_071734"/>
</dbReference>
<proteinExistence type="predicted"/>
<organism evidence="1 2">
    <name type="scientific">Pisum sativum</name>
    <name type="common">Garden pea</name>
    <name type="synonym">Lathyrus oleraceus</name>
    <dbReference type="NCBI Taxonomy" id="3888"/>
    <lineage>
        <taxon>Eukaryota</taxon>
        <taxon>Viridiplantae</taxon>
        <taxon>Streptophyta</taxon>
        <taxon>Embryophyta</taxon>
        <taxon>Tracheophyta</taxon>
        <taxon>Spermatophyta</taxon>
        <taxon>Magnoliopsida</taxon>
        <taxon>eudicotyledons</taxon>
        <taxon>Gunneridae</taxon>
        <taxon>Pentapetalae</taxon>
        <taxon>rosids</taxon>
        <taxon>fabids</taxon>
        <taxon>Fabales</taxon>
        <taxon>Fabaceae</taxon>
        <taxon>Papilionoideae</taxon>
        <taxon>50 kb inversion clade</taxon>
        <taxon>NPAAA clade</taxon>
        <taxon>Hologalegina</taxon>
        <taxon>IRL clade</taxon>
        <taxon>Fabeae</taxon>
        <taxon>Lathyrus</taxon>
    </lineage>
</organism>
<evidence type="ECO:0000313" key="1">
    <source>
        <dbReference type="EMBL" id="KAI5384864.1"/>
    </source>
</evidence>
<name>A0A9D4ZV55_PEA</name>
<sequence length="191" mass="21935">MLDLMLMLQAFSLDLRQSIWSFSVRMRKCGAGYPFEANICLLGEKKRGELDEVVANRHDWLNQCFFEVGKWEPHMVDADKVTWLHIYSIPCHAWSANFFKFITKSVASYMCCDDVTRDQIKMDVAKVIVRTKCFMVLNDIINAKINEVLFRLKIIEDSHDYLRINILVRSESDSDSLGSDSELGGWPGGGN</sequence>
<accession>A0A9D4ZV55</accession>
<reference evidence="1 2" key="1">
    <citation type="journal article" date="2022" name="Nat. Genet.">
        <title>Improved pea reference genome and pan-genome highlight genomic features and evolutionary characteristics.</title>
        <authorList>
            <person name="Yang T."/>
            <person name="Liu R."/>
            <person name="Luo Y."/>
            <person name="Hu S."/>
            <person name="Wang D."/>
            <person name="Wang C."/>
            <person name="Pandey M.K."/>
            <person name="Ge S."/>
            <person name="Xu Q."/>
            <person name="Li N."/>
            <person name="Li G."/>
            <person name="Huang Y."/>
            <person name="Saxena R.K."/>
            <person name="Ji Y."/>
            <person name="Li M."/>
            <person name="Yan X."/>
            <person name="He Y."/>
            <person name="Liu Y."/>
            <person name="Wang X."/>
            <person name="Xiang C."/>
            <person name="Varshney R.K."/>
            <person name="Ding H."/>
            <person name="Gao S."/>
            <person name="Zong X."/>
        </authorList>
    </citation>
    <scope>NUCLEOTIDE SEQUENCE [LARGE SCALE GENOMIC DNA]</scope>
    <source>
        <strain evidence="1 2">cv. Zhongwan 6</strain>
    </source>
</reference>
<dbReference type="EMBL" id="JAMSHJ010000007">
    <property type="protein sequence ID" value="KAI5384864.1"/>
    <property type="molecule type" value="Genomic_DNA"/>
</dbReference>
<dbReference type="AlphaFoldDB" id="A0A9D4ZV55"/>